<reference evidence="2" key="1">
    <citation type="submission" date="2020-03" db="EMBL/GenBank/DDBJ databases">
        <title>The deep terrestrial virosphere.</title>
        <authorList>
            <person name="Holmfeldt K."/>
            <person name="Nilsson E."/>
            <person name="Simone D."/>
            <person name="Lopez-Fernandez M."/>
            <person name="Wu X."/>
            <person name="de Brujin I."/>
            <person name="Lundin D."/>
            <person name="Andersson A."/>
            <person name="Bertilsson S."/>
            <person name="Dopson M."/>
        </authorList>
    </citation>
    <scope>NUCLEOTIDE SEQUENCE</scope>
    <source>
        <strain evidence="2">MM415B04534</strain>
    </source>
</reference>
<protein>
    <submittedName>
        <fullName evidence="2">Uncharacterized protein</fullName>
    </submittedName>
</protein>
<feature type="region of interest" description="Disordered" evidence="1">
    <location>
        <begin position="119"/>
        <end position="141"/>
    </location>
</feature>
<organism evidence="2">
    <name type="scientific">viral metagenome</name>
    <dbReference type="NCBI Taxonomy" id="1070528"/>
    <lineage>
        <taxon>unclassified sequences</taxon>
        <taxon>metagenomes</taxon>
        <taxon>organismal metagenomes</taxon>
    </lineage>
</organism>
<evidence type="ECO:0000313" key="2">
    <source>
        <dbReference type="EMBL" id="QJA92665.1"/>
    </source>
</evidence>
<dbReference type="EMBL" id="MT143086">
    <property type="protein sequence ID" value="QJA92665.1"/>
    <property type="molecule type" value="Genomic_DNA"/>
</dbReference>
<sequence length="306" mass="34689">MAEEKTIVRRDADFMSLEDIKARAHALKEMVGNLLVKDQDFGVIPGTGSKPTLLQPGAQKIDTRFRLACRTKDIIEKELPAAHREYRIVVEMIHIPTGDVWGEGVGICSTMESKYRYREDKREEDTGQPVPKEYWDTPKESRTKEVRERILGPHGFIKKGPDGWTIIRREGTGEKVENPDIADTYNTVFKMCFKRAHVCGTINATAASDFFTQDVEDFTGTSTRDDVVLDAKIVDETTPEGLRKEAITLATMLSDAKLISDEEYEEMVKTARARKSVDTLQKVIARIREIKREREDKAVASGEMVY</sequence>
<proteinExistence type="predicted"/>
<name>A0A6M3LIE2_9ZZZZ</name>
<accession>A0A6M3LIE2</accession>
<evidence type="ECO:0000256" key="1">
    <source>
        <dbReference type="SAM" id="MobiDB-lite"/>
    </source>
</evidence>
<gene>
    <name evidence="2" type="ORF">MM415B04534_0008</name>
</gene>
<dbReference type="AlphaFoldDB" id="A0A6M3LIE2"/>